<dbReference type="AlphaFoldDB" id="A0A645HA01"/>
<name>A0A645HA01_9ZZZZ</name>
<organism evidence="1">
    <name type="scientific">bioreactor metagenome</name>
    <dbReference type="NCBI Taxonomy" id="1076179"/>
    <lineage>
        <taxon>unclassified sequences</taxon>
        <taxon>metagenomes</taxon>
        <taxon>ecological metagenomes</taxon>
    </lineage>
</organism>
<proteinExistence type="predicted"/>
<dbReference type="EMBL" id="VSSQ01089689">
    <property type="protein sequence ID" value="MPN35861.1"/>
    <property type="molecule type" value="Genomic_DNA"/>
</dbReference>
<gene>
    <name evidence="1" type="ORF">SDC9_183363</name>
</gene>
<accession>A0A645HA01</accession>
<evidence type="ECO:0000313" key="1">
    <source>
        <dbReference type="EMBL" id="MPN35861.1"/>
    </source>
</evidence>
<reference evidence="1" key="1">
    <citation type="submission" date="2019-08" db="EMBL/GenBank/DDBJ databases">
        <authorList>
            <person name="Kucharzyk K."/>
            <person name="Murdoch R.W."/>
            <person name="Higgins S."/>
            <person name="Loffler F."/>
        </authorList>
    </citation>
    <scope>NUCLEOTIDE SEQUENCE</scope>
</reference>
<comment type="caution">
    <text evidence="1">The sequence shown here is derived from an EMBL/GenBank/DDBJ whole genome shotgun (WGS) entry which is preliminary data.</text>
</comment>
<sequence>MNLGDEAAFDTGCYMVVCQKCGHNGPIASTRAAALAAWATENRAAERKLIARIGELETALAAEKDAHQKLRAAAQAVRSILAEIEVREDDCAYTTASIGRAYQLLDQALDAETEAAKC</sequence>
<protein>
    <submittedName>
        <fullName evidence="1">Uncharacterized protein</fullName>
    </submittedName>
</protein>